<protein>
    <submittedName>
        <fullName evidence="2">ANR35 protein</fullName>
    </submittedName>
</protein>
<organism evidence="2 3">
    <name type="scientific">Upupa epops</name>
    <name type="common">Eurasian hoopoe</name>
    <dbReference type="NCBI Taxonomy" id="57439"/>
    <lineage>
        <taxon>Eukaryota</taxon>
        <taxon>Metazoa</taxon>
        <taxon>Chordata</taxon>
        <taxon>Craniata</taxon>
        <taxon>Vertebrata</taxon>
        <taxon>Euteleostomi</taxon>
        <taxon>Archelosauria</taxon>
        <taxon>Archosauria</taxon>
        <taxon>Dinosauria</taxon>
        <taxon>Saurischia</taxon>
        <taxon>Theropoda</taxon>
        <taxon>Coelurosauria</taxon>
        <taxon>Aves</taxon>
        <taxon>Neognathae</taxon>
        <taxon>Neoaves</taxon>
        <taxon>Telluraves</taxon>
        <taxon>Coraciimorphae</taxon>
        <taxon>Bucerotiformes</taxon>
        <taxon>Upupidae</taxon>
        <taxon>Upupa</taxon>
    </lineage>
</organism>
<dbReference type="OrthoDB" id="341259at2759"/>
<feature type="non-terminal residue" evidence="2">
    <location>
        <position position="1"/>
    </location>
</feature>
<evidence type="ECO:0000313" key="3">
    <source>
        <dbReference type="Proteomes" id="UP000544127"/>
    </source>
</evidence>
<accession>A0A7K6BFB6</accession>
<dbReference type="Proteomes" id="UP000544127">
    <property type="component" value="Unassembled WGS sequence"/>
</dbReference>
<dbReference type="AlphaFoldDB" id="A0A7K6BFB6"/>
<reference evidence="2 3" key="1">
    <citation type="submission" date="2019-09" db="EMBL/GenBank/DDBJ databases">
        <title>Bird 10,000 Genomes (B10K) Project - Family phase.</title>
        <authorList>
            <person name="Zhang G."/>
        </authorList>
    </citation>
    <scope>NUCLEOTIDE SEQUENCE [LARGE SCALE GENOMIC DNA]</scope>
    <source>
        <strain evidence="2">B10K-DU-012-37</strain>
    </source>
</reference>
<name>A0A7K6BFB6_UPUEP</name>
<feature type="region of interest" description="Disordered" evidence="1">
    <location>
        <begin position="38"/>
        <end position="59"/>
    </location>
</feature>
<dbReference type="EMBL" id="VZRI01012760">
    <property type="protein sequence ID" value="NWV00452.1"/>
    <property type="molecule type" value="Genomic_DNA"/>
</dbReference>
<sequence>QMKQLLAETEKLSAEVLGLRGQSTRLQLQLEVGAGTQCHPLTPSSHPSHPPLPPCPQLQQKNHQDIVGVYRTHLLAAAQGVMDEGVHAMLLRILQSQERGAG</sequence>
<feature type="non-terminal residue" evidence="2">
    <location>
        <position position="102"/>
    </location>
</feature>
<proteinExistence type="predicted"/>
<comment type="caution">
    <text evidence="2">The sequence shown here is derived from an EMBL/GenBank/DDBJ whole genome shotgun (WGS) entry which is preliminary data.</text>
</comment>
<evidence type="ECO:0000256" key="1">
    <source>
        <dbReference type="SAM" id="MobiDB-lite"/>
    </source>
</evidence>
<evidence type="ECO:0000313" key="2">
    <source>
        <dbReference type="EMBL" id="NWV00452.1"/>
    </source>
</evidence>
<gene>
    <name evidence="2" type="primary">Ankrd35</name>
    <name evidence="2" type="ORF">UPUEPO_R14786</name>
</gene>
<keyword evidence="3" id="KW-1185">Reference proteome</keyword>